<dbReference type="AlphaFoldDB" id="A0A418N5M7"/>
<evidence type="ECO:0000313" key="5">
    <source>
        <dbReference type="Proteomes" id="UP000321528"/>
    </source>
</evidence>
<name>A0A418N5M7_9FLAO</name>
<feature type="signal peptide" evidence="1">
    <location>
        <begin position="1"/>
        <end position="20"/>
    </location>
</feature>
<comment type="caution">
    <text evidence="2">The sequence shown here is derived from an EMBL/GenBank/DDBJ whole genome shotgun (WGS) entry which is preliminary data.</text>
</comment>
<evidence type="ECO:0000313" key="3">
    <source>
        <dbReference type="EMBL" id="TXK01161.1"/>
    </source>
</evidence>
<gene>
    <name evidence="2" type="ORF">D2U88_12860</name>
    <name evidence="3" type="ORF">FQ019_12740</name>
</gene>
<evidence type="ECO:0008006" key="6">
    <source>
        <dbReference type="Google" id="ProtNLM"/>
    </source>
</evidence>
<accession>A0A418N5M7</accession>
<evidence type="ECO:0000256" key="1">
    <source>
        <dbReference type="SAM" id="SignalP"/>
    </source>
</evidence>
<dbReference type="Proteomes" id="UP000321528">
    <property type="component" value="Unassembled WGS sequence"/>
</dbReference>
<feature type="chain" id="PRO_5019568699" description="SprT-like domain-containing protein" evidence="1">
    <location>
        <begin position="21"/>
        <end position="606"/>
    </location>
</feature>
<evidence type="ECO:0000313" key="2">
    <source>
        <dbReference type="EMBL" id="RIV69561.1"/>
    </source>
</evidence>
<dbReference type="EMBL" id="QXFJ01000028">
    <property type="protein sequence ID" value="RIV69561.1"/>
    <property type="molecule type" value="Genomic_DNA"/>
</dbReference>
<evidence type="ECO:0000313" key="4">
    <source>
        <dbReference type="Proteomes" id="UP000284189"/>
    </source>
</evidence>
<dbReference type="EMBL" id="VNWL01000027">
    <property type="protein sequence ID" value="TXK01161.1"/>
    <property type="molecule type" value="Genomic_DNA"/>
</dbReference>
<dbReference type="RefSeq" id="WP_119640974.1">
    <property type="nucleotide sequence ID" value="NZ_QXFJ01000028.1"/>
</dbReference>
<dbReference type="OrthoDB" id="1450227at2"/>
<reference evidence="3 5" key="2">
    <citation type="submission" date="2019-07" db="EMBL/GenBank/DDBJ databases">
        <title>Draft genome of two Muricauda strains isolated from deep sea.</title>
        <authorList>
            <person name="Sun C."/>
        </authorList>
    </citation>
    <scope>NUCLEOTIDE SEQUENCE [LARGE SCALE GENOMIC DNA]</scope>
    <source>
        <strain evidence="3 5">NH166</strain>
    </source>
</reference>
<dbReference type="Proteomes" id="UP000284189">
    <property type="component" value="Unassembled WGS sequence"/>
</dbReference>
<keyword evidence="1" id="KW-0732">Signal</keyword>
<proteinExistence type="predicted"/>
<protein>
    <recommendedName>
        <fullName evidence="6">SprT-like domain-containing protein</fullName>
    </recommendedName>
</protein>
<organism evidence="2 4">
    <name type="scientific">Flagellimonas aequoris</name>
    <dbReference type="NCBI Taxonomy" id="2306997"/>
    <lineage>
        <taxon>Bacteria</taxon>
        <taxon>Pseudomonadati</taxon>
        <taxon>Bacteroidota</taxon>
        <taxon>Flavobacteriia</taxon>
        <taxon>Flavobacteriales</taxon>
        <taxon>Flavobacteriaceae</taxon>
        <taxon>Flagellimonas</taxon>
    </lineage>
</organism>
<reference evidence="2 4" key="1">
    <citation type="submission" date="2018-08" db="EMBL/GenBank/DDBJ databases">
        <title>Proposal of Muricauda 72 sp.nov. and Muricauda NH166 sp.nov., isolated from seawater.</title>
        <authorList>
            <person name="Cheng H."/>
            <person name="Wu Y.-H."/>
            <person name="Guo L.-L."/>
            <person name="Xu X.-W."/>
        </authorList>
    </citation>
    <scope>NUCLEOTIDE SEQUENCE [LARGE SCALE GENOMIC DNA]</scope>
    <source>
        <strain evidence="2 4">NH166</strain>
    </source>
</reference>
<sequence length="606" mass="67445">MKRLCLYPIGLLMFLLLLNACSPGETPPQEDDPKEQDSIPLDISLEQMSLQDLNDEPVRTAISRLSSMGGTTTSKNMGSDLYGFTVDTSMVKVITHDDVTSYTFPIKRDRNDGSFFENLVLQRNPSGNLQAFLVRYHLKDGIRALAEHGSFSFEGRRELFSLDLERLDVGIVEKNDTCYDVVELWCHFGGTDHPAGEMCILEAQLTGDDRLFYKESMVCLIGGSGSGIPGEPDLGNGEGGNGGGAGFEDPYIITAPTNVSLYEFQLKEFASGKLSQAERGYYNSDSNIKNIVDGYLIDNGVTNLAMFKAKNHLSLGHDLSLTPQQFVWYFQHRDSGEVEDLKQYLQDQSNSAKAKAFGKESISAWMDNGEVDFEEEIIYDAELLDCQKTVLMALKNTPESRISEILNDFSGEGPNSRNYGWKVKTGNLGIGEANAITVNFGDLAVTTINNNRMANATDIKLAATFIHEAIHAWLSFHFNQEEPGNVYEEYVEYYNAYINKEANANNIGHNAMADVFRNRIKNAIRAYGESKGYVIDNFVYEALAWGGLTDMQIIQNNIESTITHPKFLEYVPNANTRSQILNILNAERHNQLGFGNAVPKGQQPCN</sequence>
<keyword evidence="5" id="KW-1185">Reference proteome</keyword>